<dbReference type="GO" id="GO:0098003">
    <property type="term" value="P:viral tail assembly"/>
    <property type="evidence" value="ECO:0007669"/>
    <property type="project" value="UniProtKB-KW"/>
</dbReference>
<protein>
    <submittedName>
        <fullName evidence="4">Caudovirus, tape measure, N-terminal</fullName>
    </submittedName>
</protein>
<feature type="region of interest" description="Disordered" evidence="2">
    <location>
        <begin position="444"/>
        <end position="463"/>
    </location>
</feature>
<dbReference type="InterPro" id="IPR013491">
    <property type="entry name" value="Tape_meas_N"/>
</dbReference>
<dbReference type="InterPro" id="IPR053058">
    <property type="entry name" value="Mulikevirus_tape_measure"/>
</dbReference>
<gene>
    <name evidence="4" type="ORF">UFOVP423_14</name>
</gene>
<feature type="region of interest" description="Disordered" evidence="2">
    <location>
        <begin position="388"/>
        <end position="410"/>
    </location>
</feature>
<reference evidence="4" key="1">
    <citation type="submission" date="2020-04" db="EMBL/GenBank/DDBJ databases">
        <authorList>
            <person name="Chiriac C."/>
            <person name="Salcher M."/>
            <person name="Ghai R."/>
            <person name="Kavagutti S V."/>
        </authorList>
    </citation>
    <scope>NUCLEOTIDE SEQUENCE</scope>
</reference>
<dbReference type="EMBL" id="LR796403">
    <property type="protein sequence ID" value="CAB4141980.1"/>
    <property type="molecule type" value="Genomic_DNA"/>
</dbReference>
<accession>A0A6J5M9T8</accession>
<dbReference type="PANTHER" id="PTHR38812">
    <property type="entry name" value="MU-LIKE PROPHAGE FLUMU PROTEIN GP42"/>
    <property type="match status" value="1"/>
</dbReference>
<dbReference type="Pfam" id="PF20155">
    <property type="entry name" value="TMP_3"/>
    <property type="match status" value="1"/>
</dbReference>
<dbReference type="NCBIfam" id="TIGR02675">
    <property type="entry name" value="tape_meas_nterm"/>
    <property type="match status" value="1"/>
</dbReference>
<feature type="region of interest" description="Disordered" evidence="2">
    <location>
        <begin position="417"/>
        <end position="436"/>
    </location>
</feature>
<feature type="domain" description="Tape measure protein N-terminal" evidence="3">
    <location>
        <begin position="85"/>
        <end position="248"/>
    </location>
</feature>
<organism evidence="4">
    <name type="scientific">uncultured Caudovirales phage</name>
    <dbReference type="NCBI Taxonomy" id="2100421"/>
    <lineage>
        <taxon>Viruses</taxon>
        <taxon>Duplodnaviria</taxon>
        <taxon>Heunggongvirae</taxon>
        <taxon>Uroviricota</taxon>
        <taxon>Caudoviricetes</taxon>
        <taxon>Peduoviridae</taxon>
        <taxon>Maltschvirus</taxon>
        <taxon>Maltschvirus maltsch</taxon>
    </lineage>
</organism>
<feature type="compositionally biased region" description="Basic and acidic residues" evidence="2">
    <location>
        <begin position="424"/>
        <end position="436"/>
    </location>
</feature>
<dbReference type="PANTHER" id="PTHR38812:SF2">
    <property type="entry name" value="MU-LIKE PROPHAGE FLUMU PROTEIN GP42"/>
    <property type="match status" value="1"/>
</dbReference>
<evidence type="ECO:0000256" key="2">
    <source>
        <dbReference type="SAM" id="MobiDB-lite"/>
    </source>
</evidence>
<proteinExistence type="predicted"/>
<sequence>MSTVVEVIEAKYVLDASGYKKGAKEVEDASKKASSAAKNTDKTDTKKVGPSFKGLATDAFGVIKEVGQAVAAALAVEFALIGSSMKKAAEFESLVSSIEAVEGSAEKARRSLSRLRDIAKAPGLGVKEATTGYLGLRRAGLGTEFSMRAVAGAGKANALSGGGKENLDRVLMAMSQIANKANLSAEELLQLTEAGVNVNQMLKDAFGTADTEKLQKMGVTSKQALEAIVAGFEKLPEKAGGTQNAFDNLADAIDFTQIAIGGAFNKAFLENINNFGNTIGELESSGFFTTFGELLANTFSGFTEGFGGFKEMIVNVAAIILVANERLTNFITGIVGVAKAIYDFLVNIPGFKYLMKYNPVELLYSGGEGMEDQFKRIKATLLASDEAGKKRAERQAQKDAIANEKDMREEQIQASKMQAQELAKAQEEKEKANRKKLSEIAEHTRKTAENTNPAPNIADRILGGGTLASRGLSKQELTDMAGGSPNRSKDIKQALVELGVAIEREISRTANVTVGRNVSRREV</sequence>
<keyword evidence="1" id="KW-1245">Viral tail assembly</keyword>
<name>A0A6J5M9T8_9CAUD</name>
<evidence type="ECO:0000256" key="1">
    <source>
        <dbReference type="ARBA" id="ARBA00022465"/>
    </source>
</evidence>
<evidence type="ECO:0000259" key="3">
    <source>
        <dbReference type="Pfam" id="PF20155"/>
    </source>
</evidence>
<keyword evidence="1" id="KW-1188">Viral release from host cell</keyword>
<evidence type="ECO:0000313" key="4">
    <source>
        <dbReference type="EMBL" id="CAB4141980.1"/>
    </source>
</evidence>